<reference evidence="1 2" key="1">
    <citation type="submission" date="2014-06" db="EMBL/GenBank/DDBJ databases">
        <title>Whole Genome Sequences of Three Symbiotic Endozoicomonas Bacteria.</title>
        <authorList>
            <person name="Neave M.J."/>
            <person name="Apprill A."/>
            <person name="Voolstra C.R."/>
        </authorList>
    </citation>
    <scope>NUCLEOTIDE SEQUENCE [LARGE SCALE GENOMIC DNA]</scope>
    <source>
        <strain evidence="1 2">DSM 22380</strain>
    </source>
</reference>
<dbReference type="EMBL" id="JOJP01000001">
    <property type="protein sequence ID" value="KEI72111.1"/>
    <property type="molecule type" value="Genomic_DNA"/>
</dbReference>
<keyword evidence="2" id="KW-1185">Reference proteome</keyword>
<organism evidence="1 2">
    <name type="scientific">Endozoicomonas elysicola</name>
    <dbReference type="NCBI Taxonomy" id="305900"/>
    <lineage>
        <taxon>Bacteria</taxon>
        <taxon>Pseudomonadati</taxon>
        <taxon>Pseudomonadota</taxon>
        <taxon>Gammaproteobacteria</taxon>
        <taxon>Oceanospirillales</taxon>
        <taxon>Endozoicomonadaceae</taxon>
        <taxon>Endozoicomonas</taxon>
    </lineage>
</organism>
<accession>A0A081KD85</accession>
<evidence type="ECO:0000313" key="2">
    <source>
        <dbReference type="Proteomes" id="UP000027997"/>
    </source>
</evidence>
<comment type="caution">
    <text evidence="1">The sequence shown here is derived from an EMBL/GenBank/DDBJ whole genome shotgun (WGS) entry which is preliminary data.</text>
</comment>
<evidence type="ECO:0000313" key="1">
    <source>
        <dbReference type="EMBL" id="KEI72111.1"/>
    </source>
</evidence>
<proteinExistence type="predicted"/>
<sequence length="90" mass="10127">MKHSLPENLKTLNINILKSTHSFLNHLTYTGSKSMTRVSVIKLGHLLRLNSFPAGGSSEARLIEFIQIFQQLEKGGTTNSPVSYINKNKW</sequence>
<dbReference type="Proteomes" id="UP000027997">
    <property type="component" value="Unassembled WGS sequence"/>
</dbReference>
<dbReference type="AlphaFoldDB" id="A0A081KD85"/>
<gene>
    <name evidence="1" type="ORF">GV64_16475</name>
</gene>
<name>A0A081KD85_9GAMM</name>
<protein>
    <submittedName>
        <fullName evidence="1">Uncharacterized protein</fullName>
    </submittedName>
</protein>